<dbReference type="Pfam" id="PF00010">
    <property type="entry name" value="HLH"/>
    <property type="match status" value="1"/>
</dbReference>
<keyword evidence="5" id="KW-0539">Nucleus</keyword>
<evidence type="ECO:0000313" key="10">
    <source>
        <dbReference type="Proteomes" id="UP001222325"/>
    </source>
</evidence>
<proteinExistence type="predicted"/>
<evidence type="ECO:0000256" key="1">
    <source>
        <dbReference type="ARBA" id="ARBA00023015"/>
    </source>
</evidence>
<dbReference type="InterPro" id="IPR011598">
    <property type="entry name" value="bHLH_dom"/>
</dbReference>
<accession>A0AAD6XIH8</accession>
<keyword evidence="6" id="KW-0175">Coiled coil</keyword>
<protein>
    <recommendedName>
        <fullName evidence="8">BHLH domain-containing protein</fullName>
    </recommendedName>
</protein>
<evidence type="ECO:0000259" key="8">
    <source>
        <dbReference type="PROSITE" id="PS50888"/>
    </source>
</evidence>
<dbReference type="GO" id="GO:0003677">
    <property type="term" value="F:DNA binding"/>
    <property type="evidence" value="ECO:0007669"/>
    <property type="project" value="UniProtKB-KW"/>
</dbReference>
<dbReference type="GO" id="GO:0045944">
    <property type="term" value="P:positive regulation of transcription by RNA polymerase II"/>
    <property type="evidence" value="ECO:0007669"/>
    <property type="project" value="TreeGrafter"/>
</dbReference>
<evidence type="ECO:0000256" key="2">
    <source>
        <dbReference type="ARBA" id="ARBA00023125"/>
    </source>
</evidence>
<dbReference type="SUPFAM" id="SSF47459">
    <property type="entry name" value="HLH, helix-loop-helix DNA-binding domain"/>
    <property type="match status" value="1"/>
</dbReference>
<keyword evidence="2" id="KW-0238">DNA-binding</keyword>
<dbReference type="EMBL" id="JARJCN010000051">
    <property type="protein sequence ID" value="KAJ7081160.1"/>
    <property type="molecule type" value="Genomic_DNA"/>
</dbReference>
<keyword evidence="10" id="KW-1185">Reference proteome</keyword>
<keyword evidence="1" id="KW-0805">Transcription regulation</keyword>
<organism evidence="9 10">
    <name type="scientific">Mycena belliarum</name>
    <dbReference type="NCBI Taxonomy" id="1033014"/>
    <lineage>
        <taxon>Eukaryota</taxon>
        <taxon>Fungi</taxon>
        <taxon>Dikarya</taxon>
        <taxon>Basidiomycota</taxon>
        <taxon>Agaricomycotina</taxon>
        <taxon>Agaricomycetes</taxon>
        <taxon>Agaricomycetidae</taxon>
        <taxon>Agaricales</taxon>
        <taxon>Marasmiineae</taxon>
        <taxon>Mycenaceae</taxon>
        <taxon>Mycena</taxon>
    </lineage>
</organism>
<evidence type="ECO:0000256" key="3">
    <source>
        <dbReference type="ARBA" id="ARBA00023159"/>
    </source>
</evidence>
<feature type="compositionally biased region" description="Basic and acidic residues" evidence="7">
    <location>
        <begin position="28"/>
        <end position="41"/>
    </location>
</feature>
<feature type="region of interest" description="Disordered" evidence="7">
    <location>
        <begin position="1"/>
        <end position="41"/>
    </location>
</feature>
<feature type="compositionally biased region" description="Acidic residues" evidence="7">
    <location>
        <begin position="160"/>
        <end position="170"/>
    </location>
</feature>
<dbReference type="PROSITE" id="PS50888">
    <property type="entry name" value="BHLH"/>
    <property type="match status" value="1"/>
</dbReference>
<dbReference type="AlphaFoldDB" id="A0AAD6XIH8"/>
<name>A0AAD6XIH8_9AGAR</name>
<dbReference type="PANTHER" id="PTHR10328">
    <property type="entry name" value="PROTEIN MAX MYC-ASSOCIATED FACTOR X"/>
    <property type="match status" value="1"/>
</dbReference>
<keyword evidence="3" id="KW-0010">Activator</keyword>
<evidence type="ECO:0000256" key="6">
    <source>
        <dbReference type="SAM" id="Coils"/>
    </source>
</evidence>
<feature type="region of interest" description="Disordered" evidence="7">
    <location>
        <begin position="305"/>
        <end position="356"/>
    </location>
</feature>
<reference evidence="9" key="1">
    <citation type="submission" date="2023-03" db="EMBL/GenBank/DDBJ databases">
        <title>Massive genome expansion in bonnet fungi (Mycena s.s.) driven by repeated elements and novel gene families across ecological guilds.</title>
        <authorList>
            <consortium name="Lawrence Berkeley National Laboratory"/>
            <person name="Harder C.B."/>
            <person name="Miyauchi S."/>
            <person name="Viragh M."/>
            <person name="Kuo A."/>
            <person name="Thoen E."/>
            <person name="Andreopoulos B."/>
            <person name="Lu D."/>
            <person name="Skrede I."/>
            <person name="Drula E."/>
            <person name="Henrissat B."/>
            <person name="Morin E."/>
            <person name="Kohler A."/>
            <person name="Barry K."/>
            <person name="LaButti K."/>
            <person name="Morin E."/>
            <person name="Salamov A."/>
            <person name="Lipzen A."/>
            <person name="Mereny Z."/>
            <person name="Hegedus B."/>
            <person name="Baldrian P."/>
            <person name="Stursova M."/>
            <person name="Weitz H."/>
            <person name="Taylor A."/>
            <person name="Grigoriev I.V."/>
            <person name="Nagy L.G."/>
            <person name="Martin F."/>
            <person name="Kauserud H."/>
        </authorList>
    </citation>
    <scope>NUCLEOTIDE SEQUENCE</scope>
    <source>
        <strain evidence="9">CBHHK173m</strain>
    </source>
</reference>
<feature type="compositionally biased region" description="Polar residues" evidence="7">
    <location>
        <begin position="323"/>
        <end position="343"/>
    </location>
</feature>
<feature type="region of interest" description="Disordered" evidence="7">
    <location>
        <begin position="145"/>
        <end position="270"/>
    </location>
</feature>
<dbReference type="GO" id="GO:0090575">
    <property type="term" value="C:RNA polymerase II transcription regulator complex"/>
    <property type="evidence" value="ECO:0007669"/>
    <property type="project" value="TreeGrafter"/>
</dbReference>
<dbReference type="Proteomes" id="UP001222325">
    <property type="component" value="Unassembled WGS sequence"/>
</dbReference>
<sequence>MAFLDSAGTRESGGSAPAPEGNNPRPRTNAERRAAHNAVERERREQLNAQLLDLAALLPNLAHVQRPSKDRIVHATRAYVRAAGRHRALAAQQLHVLAEEAASLRREVDGWRARAGVSPLPVAPRRTPGFAAVLAAAEADMELEFEPTRGFYEPRQAGEGGEDEEDEEVGCDPSCVMSPQHPETYAGYAYGAPPQFSSSRAPPHRQPHPPSSYEHVPPPSSPFAYDHGPASPSSGSGSGYSASAPSSAHSYSTTSTPSSAHSHSSHPYAHDAAQSFAHDSALPPHAPLPGAQHAVYDTHGFSAYASPASAPVNGPPRPHRLDTYTQTQGQLQTWNGAPQTQGKWVQARAPQRQQTW</sequence>
<comment type="caution">
    <text evidence="9">The sequence shown here is derived from an EMBL/GenBank/DDBJ whole genome shotgun (WGS) entry which is preliminary data.</text>
</comment>
<dbReference type="GO" id="GO:0046983">
    <property type="term" value="F:protein dimerization activity"/>
    <property type="evidence" value="ECO:0007669"/>
    <property type="project" value="InterPro"/>
</dbReference>
<dbReference type="InterPro" id="IPR036638">
    <property type="entry name" value="HLH_DNA-bd_sf"/>
</dbReference>
<dbReference type="Gene3D" id="4.10.280.10">
    <property type="entry name" value="Helix-loop-helix DNA-binding domain"/>
    <property type="match status" value="1"/>
</dbReference>
<dbReference type="PANTHER" id="PTHR10328:SF3">
    <property type="entry name" value="PROTEIN MAX"/>
    <property type="match status" value="1"/>
</dbReference>
<dbReference type="GO" id="GO:0003700">
    <property type="term" value="F:DNA-binding transcription factor activity"/>
    <property type="evidence" value="ECO:0007669"/>
    <property type="project" value="TreeGrafter"/>
</dbReference>
<feature type="domain" description="BHLH" evidence="8">
    <location>
        <begin position="31"/>
        <end position="83"/>
    </location>
</feature>
<feature type="coiled-coil region" evidence="6">
    <location>
        <begin position="87"/>
        <end position="114"/>
    </location>
</feature>
<feature type="compositionally biased region" description="Low complexity" evidence="7">
    <location>
        <begin position="227"/>
        <end position="267"/>
    </location>
</feature>
<gene>
    <name evidence="9" type="ORF">B0H15DRAFT_953176</name>
</gene>
<evidence type="ECO:0000313" key="9">
    <source>
        <dbReference type="EMBL" id="KAJ7081160.1"/>
    </source>
</evidence>
<evidence type="ECO:0000256" key="5">
    <source>
        <dbReference type="ARBA" id="ARBA00023242"/>
    </source>
</evidence>
<keyword evidence="4" id="KW-0804">Transcription</keyword>
<evidence type="ECO:0000256" key="4">
    <source>
        <dbReference type="ARBA" id="ARBA00023163"/>
    </source>
</evidence>
<evidence type="ECO:0000256" key="7">
    <source>
        <dbReference type="SAM" id="MobiDB-lite"/>
    </source>
</evidence>